<evidence type="ECO:0000313" key="2">
    <source>
        <dbReference type="EMBL" id="SMQ61594.1"/>
    </source>
</evidence>
<accession>A0A1Y6EG59</accession>
<evidence type="ECO:0000313" key="3">
    <source>
        <dbReference type="Proteomes" id="UP000194474"/>
    </source>
</evidence>
<dbReference type="Proteomes" id="UP000194474">
    <property type="component" value="Unassembled WGS sequence"/>
</dbReference>
<protein>
    <submittedName>
        <fullName evidence="2">Uncharacterized protein</fullName>
    </submittedName>
</protein>
<sequence length="29" mass="3142">MPKLSHYVSYAALVAALGFALTVMVGFHF</sequence>
<reference evidence="3" key="1">
    <citation type="submission" date="2017-04" db="EMBL/GenBank/DDBJ databases">
        <authorList>
            <person name="Varghese N."/>
            <person name="Submissions S."/>
        </authorList>
    </citation>
    <scope>NUCLEOTIDE SEQUENCE [LARGE SCALE GENOMIC DNA]</scope>
</reference>
<feature type="transmembrane region" description="Helical" evidence="1">
    <location>
        <begin position="7"/>
        <end position="27"/>
    </location>
</feature>
<keyword evidence="1" id="KW-0812">Transmembrane</keyword>
<dbReference type="EMBL" id="FXWK01000001">
    <property type="protein sequence ID" value="SMQ61594.1"/>
    <property type="molecule type" value="Genomic_DNA"/>
</dbReference>
<evidence type="ECO:0000256" key="1">
    <source>
        <dbReference type="SAM" id="Phobius"/>
    </source>
</evidence>
<keyword evidence="1" id="KW-0472">Membrane</keyword>
<name>A0A1Y6EG59_9HYPH</name>
<keyword evidence="3" id="KW-1185">Reference proteome</keyword>
<dbReference type="AlphaFoldDB" id="A0A1Y6EG59"/>
<keyword evidence="1" id="KW-1133">Transmembrane helix</keyword>
<proteinExistence type="predicted"/>
<organism evidence="2 3">
    <name type="scientific">Devosia lucknowensis</name>
    <dbReference type="NCBI Taxonomy" id="1096929"/>
    <lineage>
        <taxon>Bacteria</taxon>
        <taxon>Pseudomonadati</taxon>
        <taxon>Pseudomonadota</taxon>
        <taxon>Alphaproteobacteria</taxon>
        <taxon>Hyphomicrobiales</taxon>
        <taxon>Devosiaceae</taxon>
        <taxon>Devosia</taxon>
    </lineage>
</organism>
<gene>
    <name evidence="2" type="ORF">SAMN06295905_0543</name>
</gene>